<organism evidence="9 10">
    <name type="scientific">Thiobacillus denitrificans</name>
    <dbReference type="NCBI Taxonomy" id="36861"/>
    <lineage>
        <taxon>Bacteria</taxon>
        <taxon>Pseudomonadati</taxon>
        <taxon>Pseudomonadota</taxon>
        <taxon>Betaproteobacteria</taxon>
        <taxon>Nitrosomonadales</taxon>
        <taxon>Thiobacillaceae</taxon>
        <taxon>Thiobacillus</taxon>
    </lineage>
</organism>
<evidence type="ECO:0000256" key="6">
    <source>
        <dbReference type="RuleBase" id="RU003376"/>
    </source>
</evidence>
<evidence type="ECO:0000256" key="3">
    <source>
        <dbReference type="ARBA" id="ARBA00022692"/>
    </source>
</evidence>
<keyword evidence="10" id="KW-1185">Reference proteome</keyword>
<keyword evidence="4 7" id="KW-1133">Transmembrane helix</keyword>
<keyword evidence="5 7" id="KW-0472">Membrane</keyword>
<evidence type="ECO:0000256" key="7">
    <source>
        <dbReference type="SAM" id="Phobius"/>
    </source>
</evidence>
<dbReference type="InterPro" id="IPR000298">
    <property type="entry name" value="Cyt_c_oxidase-like_su3"/>
</dbReference>
<evidence type="ECO:0000256" key="5">
    <source>
        <dbReference type="ARBA" id="ARBA00023136"/>
    </source>
</evidence>
<feature type="transmembrane region" description="Helical" evidence="7">
    <location>
        <begin position="20"/>
        <end position="40"/>
    </location>
</feature>
<dbReference type="GO" id="GO:0004129">
    <property type="term" value="F:cytochrome-c oxidase activity"/>
    <property type="evidence" value="ECO:0007669"/>
    <property type="project" value="InterPro"/>
</dbReference>
<dbReference type="PANTHER" id="PTHR11403">
    <property type="entry name" value="CYTOCHROME C OXIDASE SUBUNIT III"/>
    <property type="match status" value="1"/>
</dbReference>
<evidence type="ECO:0000256" key="2">
    <source>
        <dbReference type="ARBA" id="ARBA00010581"/>
    </source>
</evidence>
<sequence length="193" mass="21470">MSLSAPLRSRHDLPGDLAMWFFILAELLVFGIFFLAYAFARTHNVELFNASQLELDRASGVINTVLLISSSYFVVLAVSRIRRGHSRSCASWLITAMTCGAAFLVLKLSEFSGKIEAGINMSTNTFYMFYLGLGFFHFMHVVLGMIILGAVTLKAWRGGYSAADHAGVETGAAYWHMVDLVWIVLFPLIYILN</sequence>
<feature type="transmembrane region" description="Helical" evidence="7">
    <location>
        <begin position="172"/>
        <end position="192"/>
    </location>
</feature>
<dbReference type="RefSeq" id="WP_059752692.1">
    <property type="nucleotide sequence ID" value="NZ_LDUG01000017.1"/>
</dbReference>
<evidence type="ECO:0000313" key="9">
    <source>
        <dbReference type="EMBL" id="KVW97197.1"/>
    </source>
</evidence>
<dbReference type="GO" id="GO:0019646">
    <property type="term" value="P:aerobic electron transport chain"/>
    <property type="evidence" value="ECO:0007669"/>
    <property type="project" value="InterPro"/>
</dbReference>
<accession>A0A106BRB7</accession>
<reference evidence="9 10" key="1">
    <citation type="journal article" date="2015" name="Appl. Environ. Microbiol.">
        <title>Aerobic and Anaerobic Thiosulfate Oxidation by a Cold-Adapted, Subglacial Chemoautotroph.</title>
        <authorList>
            <person name="Harrold Z.R."/>
            <person name="Skidmore M.L."/>
            <person name="Hamilton T.L."/>
            <person name="Desch L."/>
            <person name="Amada K."/>
            <person name="van Gelder W."/>
            <person name="Glover K."/>
            <person name="Roden E.E."/>
            <person name="Boyd E.S."/>
        </authorList>
    </citation>
    <scope>NUCLEOTIDE SEQUENCE [LARGE SCALE GENOMIC DNA]</scope>
    <source>
        <strain evidence="9 10">RG</strain>
    </source>
</reference>
<dbReference type="Proteomes" id="UP000064243">
    <property type="component" value="Unassembled WGS sequence"/>
</dbReference>
<dbReference type="STRING" id="1123392.GCA_000376425_01613"/>
<dbReference type="Pfam" id="PF00510">
    <property type="entry name" value="COX3"/>
    <property type="match status" value="1"/>
</dbReference>
<comment type="caution">
    <text evidence="9">The sequence shown here is derived from an EMBL/GenBank/DDBJ whole genome shotgun (WGS) entry which is preliminary data.</text>
</comment>
<protein>
    <submittedName>
        <fullName evidence="9">Cytochrome C oxidase</fullName>
    </submittedName>
</protein>
<dbReference type="Gene3D" id="1.20.120.80">
    <property type="entry name" value="Cytochrome c oxidase, subunit III, four-helix bundle"/>
    <property type="match status" value="1"/>
</dbReference>
<evidence type="ECO:0000313" key="10">
    <source>
        <dbReference type="Proteomes" id="UP000064243"/>
    </source>
</evidence>
<dbReference type="GO" id="GO:0005886">
    <property type="term" value="C:plasma membrane"/>
    <property type="evidence" value="ECO:0007669"/>
    <property type="project" value="UniProtKB-SubCell"/>
</dbReference>
<evidence type="ECO:0000256" key="4">
    <source>
        <dbReference type="ARBA" id="ARBA00022989"/>
    </source>
</evidence>
<dbReference type="CDD" id="cd02862">
    <property type="entry name" value="NorE_like"/>
    <property type="match status" value="1"/>
</dbReference>
<dbReference type="InterPro" id="IPR013833">
    <property type="entry name" value="Cyt_c_oxidase_su3_a-hlx"/>
</dbReference>
<comment type="subcellular location">
    <subcellularLocation>
        <location evidence="6">Cell membrane</location>
        <topology evidence="6">Multi-pass membrane protein</topology>
    </subcellularLocation>
    <subcellularLocation>
        <location evidence="1">Membrane</location>
        <topology evidence="1">Multi-pass membrane protein</topology>
    </subcellularLocation>
</comment>
<comment type="similarity">
    <text evidence="2 6">Belongs to the cytochrome c oxidase subunit 3 family.</text>
</comment>
<dbReference type="InterPro" id="IPR024791">
    <property type="entry name" value="Cyt_c/ubiquinol_Oxase_su3"/>
</dbReference>
<gene>
    <name evidence="9" type="ORF">ABW22_05115</name>
</gene>
<keyword evidence="3 6" id="KW-0812">Transmembrane</keyword>
<dbReference type="PANTHER" id="PTHR11403:SF6">
    <property type="entry name" value="NITRIC OXIDE REDUCTASE SUBUNIT E"/>
    <property type="match status" value="1"/>
</dbReference>
<dbReference type="InterPro" id="IPR035973">
    <property type="entry name" value="Cyt_c_oxidase_su3-like_sf"/>
</dbReference>
<dbReference type="AlphaFoldDB" id="A0A106BRB7"/>
<dbReference type="PROSITE" id="PS50253">
    <property type="entry name" value="COX3"/>
    <property type="match status" value="1"/>
</dbReference>
<evidence type="ECO:0000256" key="1">
    <source>
        <dbReference type="ARBA" id="ARBA00004141"/>
    </source>
</evidence>
<dbReference type="EMBL" id="LDUG01000017">
    <property type="protein sequence ID" value="KVW97197.1"/>
    <property type="molecule type" value="Genomic_DNA"/>
</dbReference>
<name>A0A106BRB7_THIDE</name>
<evidence type="ECO:0000259" key="8">
    <source>
        <dbReference type="PROSITE" id="PS50253"/>
    </source>
</evidence>
<feature type="transmembrane region" description="Helical" evidence="7">
    <location>
        <begin position="60"/>
        <end position="78"/>
    </location>
</feature>
<feature type="domain" description="Heme-copper oxidase subunit III family profile" evidence="8">
    <location>
        <begin position="17"/>
        <end position="193"/>
    </location>
</feature>
<feature type="transmembrane region" description="Helical" evidence="7">
    <location>
        <begin position="90"/>
        <end position="108"/>
    </location>
</feature>
<feature type="transmembrane region" description="Helical" evidence="7">
    <location>
        <begin position="128"/>
        <end position="151"/>
    </location>
</feature>
<dbReference type="SUPFAM" id="SSF81452">
    <property type="entry name" value="Cytochrome c oxidase subunit III-like"/>
    <property type="match status" value="1"/>
</dbReference>
<proteinExistence type="inferred from homology"/>
<dbReference type="PATRIC" id="fig|36861.3.peg.486"/>